<comment type="caution">
    <text evidence="1">The sequence shown here is derived from an EMBL/GenBank/DDBJ whole genome shotgun (WGS) entry which is preliminary data.</text>
</comment>
<keyword evidence="2" id="KW-1185">Reference proteome</keyword>
<sequence length="128" mass="13597">MCCITWCIAPHPSGCRVSCSSCGAGTWNTTFGTTAGDMRALVAAEGFSFTQHGMMSMWQSCAALQSSRGRGRWVHAAMPMGAAAVGSRSDIDHNTRVAWWARSCGSCQGVRGTSYYMDASLQSKAQAT</sequence>
<accession>A0A699YJF3</accession>
<evidence type="ECO:0000313" key="2">
    <source>
        <dbReference type="Proteomes" id="UP000485058"/>
    </source>
</evidence>
<reference evidence="1 2" key="1">
    <citation type="submission" date="2020-02" db="EMBL/GenBank/DDBJ databases">
        <title>Draft genome sequence of Haematococcus lacustris strain NIES-144.</title>
        <authorList>
            <person name="Morimoto D."/>
            <person name="Nakagawa S."/>
            <person name="Yoshida T."/>
            <person name="Sawayama S."/>
        </authorList>
    </citation>
    <scope>NUCLEOTIDE SEQUENCE [LARGE SCALE GENOMIC DNA]</scope>
    <source>
        <strain evidence="1 2">NIES-144</strain>
    </source>
</reference>
<dbReference type="AlphaFoldDB" id="A0A699YJF3"/>
<gene>
    <name evidence="1" type="ORF">HaLaN_04798</name>
</gene>
<name>A0A699YJF3_HAELA</name>
<proteinExistence type="predicted"/>
<dbReference type="Proteomes" id="UP000485058">
    <property type="component" value="Unassembled WGS sequence"/>
</dbReference>
<dbReference type="EMBL" id="BLLF01000248">
    <property type="protein sequence ID" value="GFH09621.1"/>
    <property type="molecule type" value="Genomic_DNA"/>
</dbReference>
<protein>
    <submittedName>
        <fullName evidence="1">Uncharacterized protein</fullName>
    </submittedName>
</protein>
<evidence type="ECO:0000313" key="1">
    <source>
        <dbReference type="EMBL" id="GFH09621.1"/>
    </source>
</evidence>
<organism evidence="1 2">
    <name type="scientific">Haematococcus lacustris</name>
    <name type="common">Green alga</name>
    <name type="synonym">Haematococcus pluvialis</name>
    <dbReference type="NCBI Taxonomy" id="44745"/>
    <lineage>
        <taxon>Eukaryota</taxon>
        <taxon>Viridiplantae</taxon>
        <taxon>Chlorophyta</taxon>
        <taxon>core chlorophytes</taxon>
        <taxon>Chlorophyceae</taxon>
        <taxon>CS clade</taxon>
        <taxon>Chlamydomonadales</taxon>
        <taxon>Haematococcaceae</taxon>
        <taxon>Haematococcus</taxon>
    </lineage>
</organism>